<feature type="transmembrane region" description="Helical" evidence="7">
    <location>
        <begin position="175"/>
        <end position="198"/>
    </location>
</feature>
<reference evidence="9 10" key="1">
    <citation type="submission" date="2017-05" db="EMBL/GenBank/DDBJ databases">
        <authorList>
            <person name="Varghese N."/>
            <person name="Submissions S."/>
        </authorList>
    </citation>
    <scope>NUCLEOTIDE SEQUENCE [LARGE SCALE GENOMIC DNA]</scope>
    <source>
        <strain evidence="9 10">DSM 29506</strain>
    </source>
</reference>
<evidence type="ECO:0000256" key="3">
    <source>
        <dbReference type="ARBA" id="ARBA00022519"/>
    </source>
</evidence>
<evidence type="ECO:0000256" key="7">
    <source>
        <dbReference type="RuleBase" id="RU369079"/>
    </source>
</evidence>
<dbReference type="GO" id="GO:0022857">
    <property type="term" value="F:transmembrane transporter activity"/>
    <property type="evidence" value="ECO:0007669"/>
    <property type="project" value="UniProtKB-UniRule"/>
</dbReference>
<gene>
    <name evidence="9" type="ORF">SAMN06265173_12320</name>
</gene>
<proteinExistence type="inferred from homology"/>
<keyword evidence="3 7" id="KW-0997">Cell inner membrane</keyword>
<feature type="transmembrane region" description="Helical" evidence="7">
    <location>
        <begin position="210"/>
        <end position="230"/>
    </location>
</feature>
<dbReference type="OrthoDB" id="9790209at2"/>
<accession>A0A521F487</accession>
<dbReference type="PIRSF" id="PIRSF006066">
    <property type="entry name" value="HI0050"/>
    <property type="match status" value="1"/>
</dbReference>
<feature type="transmembrane region" description="Helical" evidence="7">
    <location>
        <begin position="99"/>
        <end position="121"/>
    </location>
</feature>
<comment type="subcellular location">
    <subcellularLocation>
        <location evidence="1 7">Cell inner membrane</location>
        <topology evidence="1 7">Multi-pass membrane protein</topology>
    </subcellularLocation>
</comment>
<dbReference type="EMBL" id="FXTO01000023">
    <property type="protein sequence ID" value="SMO90431.1"/>
    <property type="molecule type" value="Genomic_DNA"/>
</dbReference>
<evidence type="ECO:0000256" key="6">
    <source>
        <dbReference type="ARBA" id="ARBA00023136"/>
    </source>
</evidence>
<comment type="similarity">
    <text evidence="7">Belongs to the TRAP transporter large permease family.</text>
</comment>
<keyword evidence="10" id="KW-1185">Reference proteome</keyword>
<evidence type="ECO:0000259" key="8">
    <source>
        <dbReference type="Pfam" id="PF06808"/>
    </source>
</evidence>
<feature type="domain" description="TRAP C4-dicarboxylate transport system permease DctM subunit" evidence="8">
    <location>
        <begin position="10"/>
        <end position="417"/>
    </location>
</feature>
<dbReference type="PANTHER" id="PTHR33362">
    <property type="entry name" value="SIALIC ACID TRAP TRANSPORTER PERMEASE PROTEIN SIAT-RELATED"/>
    <property type="match status" value="1"/>
</dbReference>
<dbReference type="Pfam" id="PF06808">
    <property type="entry name" value="DctM"/>
    <property type="match status" value="1"/>
</dbReference>
<dbReference type="NCBIfam" id="TIGR00786">
    <property type="entry name" value="dctM"/>
    <property type="match status" value="1"/>
</dbReference>
<keyword evidence="5 7" id="KW-1133">Transmembrane helix</keyword>
<feature type="transmembrane region" description="Helical" evidence="7">
    <location>
        <begin position="6"/>
        <end position="39"/>
    </location>
</feature>
<feature type="transmembrane region" description="Helical" evidence="7">
    <location>
        <begin position="236"/>
        <end position="256"/>
    </location>
</feature>
<feature type="transmembrane region" description="Helical" evidence="7">
    <location>
        <begin position="305"/>
        <end position="327"/>
    </location>
</feature>
<dbReference type="PANTHER" id="PTHR33362:SF5">
    <property type="entry name" value="C4-DICARBOXYLATE TRAP TRANSPORTER LARGE PERMEASE PROTEIN DCTM"/>
    <property type="match status" value="1"/>
</dbReference>
<organism evidence="9 10">
    <name type="scientific">Thalassovita litoralis</name>
    <dbReference type="NCBI Taxonomy" id="1010611"/>
    <lineage>
        <taxon>Bacteria</taxon>
        <taxon>Pseudomonadati</taxon>
        <taxon>Pseudomonadota</taxon>
        <taxon>Alphaproteobacteria</taxon>
        <taxon>Rhodobacterales</taxon>
        <taxon>Roseobacteraceae</taxon>
        <taxon>Thalassovita</taxon>
    </lineage>
</organism>
<name>A0A521F487_9RHOB</name>
<dbReference type="InterPro" id="IPR004681">
    <property type="entry name" value="TRAP_DctM"/>
</dbReference>
<dbReference type="GO" id="GO:0005886">
    <property type="term" value="C:plasma membrane"/>
    <property type="evidence" value="ECO:0007669"/>
    <property type="project" value="UniProtKB-SubCell"/>
</dbReference>
<comment type="function">
    <text evidence="7">Part of the tripartite ATP-independent periplasmic (TRAP) transport system.</text>
</comment>
<keyword evidence="2" id="KW-1003">Cell membrane</keyword>
<dbReference type="InterPro" id="IPR010656">
    <property type="entry name" value="DctM"/>
</dbReference>
<dbReference type="RefSeq" id="WP_142494248.1">
    <property type="nucleotide sequence ID" value="NZ_FXTO01000023.1"/>
</dbReference>
<sequence>MEFEIALILFVIFIGGLALGLWAFATLFVVATLIMVLGGDFSFDKAGILAAKVSVRASRSWEMSAIPLFLLMGEMLFRADLSKRLFEGLVPIFRHFPGGLLHVNVAGCTTFAAVSGSSAATTATIGRISVPELLGRGYDRRLVLGSLAGAGSFGLLIPPSIAMIVYGVIGDVSILRLFAAGLVPGLVLALMYSAYIALRGGKATVDPKPANMRALFGLLPILALVVAVLGSIYGGIASPTEAAAVGVAGAAVLILIERRMTWELIRDSLIAATRLTCVMGAVVIAASFMSAAAGIVGIPQALVNWVLSLNLSMTMLLIAIAIFYIFLGLFLDGISIMVVSLPLVMPIIMAAGIDPIWFGVFLVLMIELGLMTPPVGFNLFIVQSISNAPIGEIARATFPFFLIMLGAVVLFTVFPQIVLWLPGMLF</sequence>
<evidence type="ECO:0000256" key="2">
    <source>
        <dbReference type="ARBA" id="ARBA00022475"/>
    </source>
</evidence>
<evidence type="ECO:0000256" key="1">
    <source>
        <dbReference type="ARBA" id="ARBA00004429"/>
    </source>
</evidence>
<keyword evidence="6 7" id="KW-0472">Membrane</keyword>
<feature type="transmembrane region" description="Helical" evidence="7">
    <location>
        <begin position="359"/>
        <end position="380"/>
    </location>
</feature>
<comment type="subunit">
    <text evidence="7">The complex comprises the extracytoplasmic solute receptor protein and the two transmembrane proteins.</text>
</comment>
<dbReference type="AlphaFoldDB" id="A0A521F487"/>
<evidence type="ECO:0000256" key="5">
    <source>
        <dbReference type="ARBA" id="ARBA00022989"/>
    </source>
</evidence>
<feature type="transmembrane region" description="Helical" evidence="7">
    <location>
        <begin position="334"/>
        <end position="353"/>
    </location>
</feature>
<evidence type="ECO:0000256" key="4">
    <source>
        <dbReference type="ARBA" id="ARBA00022692"/>
    </source>
</evidence>
<evidence type="ECO:0000313" key="10">
    <source>
        <dbReference type="Proteomes" id="UP000316030"/>
    </source>
</evidence>
<feature type="transmembrane region" description="Helical" evidence="7">
    <location>
        <begin position="277"/>
        <end position="299"/>
    </location>
</feature>
<feature type="transmembrane region" description="Helical" evidence="7">
    <location>
        <begin position="400"/>
        <end position="421"/>
    </location>
</feature>
<evidence type="ECO:0000313" key="9">
    <source>
        <dbReference type="EMBL" id="SMO90431.1"/>
    </source>
</evidence>
<feature type="transmembrane region" description="Helical" evidence="7">
    <location>
        <begin position="142"/>
        <end position="169"/>
    </location>
</feature>
<keyword evidence="4 7" id="KW-0812">Transmembrane</keyword>
<dbReference type="Proteomes" id="UP000316030">
    <property type="component" value="Unassembled WGS sequence"/>
</dbReference>
<protein>
    <recommendedName>
        <fullName evidence="7">TRAP transporter large permease protein</fullName>
    </recommendedName>
</protein>
<keyword evidence="7" id="KW-0813">Transport</keyword>